<dbReference type="PROSITE" id="PS50928">
    <property type="entry name" value="ABC_TM1"/>
    <property type="match status" value="1"/>
</dbReference>
<dbReference type="InterPro" id="IPR035906">
    <property type="entry name" value="MetI-like_sf"/>
</dbReference>
<sequence length="309" mass="33648">MSDRVQLTIPGGRSAVSRPSVPRRARRQVFPVLLVLPAVTLLTAVLIYPLIGAVIDAFFDHNLLVSGRTFTGLDNLASAAKDLWPLLRTTLLFAVPATLLPFLIGLVAALGLNQRMRGRGILRSVLLVPWILPGVVVSFLWLWIFDANYGVLNGVLRSIGLIDSNVGWLDSGTGALLAVVVARCWSTFPWMMVMLLAGLQALPAGAIEAAHVDGANALQRFRFITWPSLRPVAGVVVLLEFMWNFQHFDTIYVLTGGGPARATTTFSLAVYETAFKGFDLGKASAIGLLWLAFLLPIVLIYLRITENKS</sequence>
<feature type="transmembrane region" description="Helical" evidence="7">
    <location>
        <begin position="124"/>
        <end position="145"/>
    </location>
</feature>
<accession>A0ABS4UX16</accession>
<protein>
    <submittedName>
        <fullName evidence="9">Multiple sugar transport system permease protein</fullName>
    </submittedName>
</protein>
<name>A0ABS4UX16_9ACTN</name>
<evidence type="ECO:0000259" key="8">
    <source>
        <dbReference type="PROSITE" id="PS50928"/>
    </source>
</evidence>
<gene>
    <name evidence="9" type="ORF">JOF29_007299</name>
</gene>
<evidence type="ECO:0000256" key="4">
    <source>
        <dbReference type="ARBA" id="ARBA00022692"/>
    </source>
</evidence>
<evidence type="ECO:0000256" key="1">
    <source>
        <dbReference type="ARBA" id="ARBA00004651"/>
    </source>
</evidence>
<keyword evidence="4 7" id="KW-0812">Transmembrane</keyword>
<feature type="transmembrane region" description="Helical" evidence="7">
    <location>
        <begin position="91"/>
        <end position="112"/>
    </location>
</feature>
<comment type="caution">
    <text evidence="9">The sequence shown here is derived from an EMBL/GenBank/DDBJ whole genome shotgun (WGS) entry which is preliminary data.</text>
</comment>
<evidence type="ECO:0000256" key="5">
    <source>
        <dbReference type="ARBA" id="ARBA00022989"/>
    </source>
</evidence>
<feature type="transmembrane region" description="Helical" evidence="7">
    <location>
        <begin position="283"/>
        <end position="304"/>
    </location>
</feature>
<feature type="transmembrane region" description="Helical" evidence="7">
    <location>
        <begin position="29"/>
        <end position="51"/>
    </location>
</feature>
<evidence type="ECO:0000313" key="9">
    <source>
        <dbReference type="EMBL" id="MBP2356189.1"/>
    </source>
</evidence>
<keyword evidence="10" id="KW-1185">Reference proteome</keyword>
<dbReference type="SUPFAM" id="SSF161098">
    <property type="entry name" value="MetI-like"/>
    <property type="match status" value="1"/>
</dbReference>
<evidence type="ECO:0000256" key="7">
    <source>
        <dbReference type="RuleBase" id="RU363032"/>
    </source>
</evidence>
<keyword evidence="5 7" id="KW-1133">Transmembrane helix</keyword>
<dbReference type="PANTHER" id="PTHR43227">
    <property type="entry name" value="BLL4140 PROTEIN"/>
    <property type="match status" value="1"/>
</dbReference>
<keyword evidence="9" id="KW-0762">Sugar transport</keyword>
<comment type="subcellular location">
    <subcellularLocation>
        <location evidence="1 7">Cell membrane</location>
        <topology evidence="1 7">Multi-pass membrane protein</topology>
    </subcellularLocation>
</comment>
<dbReference type="PANTHER" id="PTHR43227:SF8">
    <property type="entry name" value="DIACETYLCHITOBIOSE UPTAKE SYSTEM PERMEASE PROTEIN DASB"/>
    <property type="match status" value="1"/>
</dbReference>
<keyword evidence="6 7" id="KW-0472">Membrane</keyword>
<dbReference type="InterPro" id="IPR000515">
    <property type="entry name" value="MetI-like"/>
</dbReference>
<dbReference type="InterPro" id="IPR050809">
    <property type="entry name" value="UgpAE/MalFG_permease"/>
</dbReference>
<dbReference type="Gene3D" id="1.10.3720.10">
    <property type="entry name" value="MetI-like"/>
    <property type="match status" value="1"/>
</dbReference>
<dbReference type="Pfam" id="PF00528">
    <property type="entry name" value="BPD_transp_1"/>
    <property type="match status" value="1"/>
</dbReference>
<keyword evidence="2 7" id="KW-0813">Transport</keyword>
<dbReference type="RefSeq" id="WP_209698747.1">
    <property type="nucleotide sequence ID" value="NZ_BAAAVU010000023.1"/>
</dbReference>
<feature type="transmembrane region" description="Helical" evidence="7">
    <location>
        <begin position="165"/>
        <end position="185"/>
    </location>
</feature>
<evidence type="ECO:0000256" key="6">
    <source>
        <dbReference type="ARBA" id="ARBA00023136"/>
    </source>
</evidence>
<dbReference type="CDD" id="cd06261">
    <property type="entry name" value="TM_PBP2"/>
    <property type="match status" value="1"/>
</dbReference>
<feature type="domain" description="ABC transmembrane type-1" evidence="8">
    <location>
        <begin position="87"/>
        <end position="301"/>
    </location>
</feature>
<evidence type="ECO:0000313" key="10">
    <source>
        <dbReference type="Proteomes" id="UP000755585"/>
    </source>
</evidence>
<dbReference type="EMBL" id="JAGINT010000002">
    <property type="protein sequence ID" value="MBP2356189.1"/>
    <property type="molecule type" value="Genomic_DNA"/>
</dbReference>
<reference evidence="9 10" key="1">
    <citation type="submission" date="2021-03" db="EMBL/GenBank/DDBJ databases">
        <title>Sequencing the genomes of 1000 actinobacteria strains.</title>
        <authorList>
            <person name="Klenk H.-P."/>
        </authorList>
    </citation>
    <scope>NUCLEOTIDE SEQUENCE [LARGE SCALE GENOMIC DNA]</scope>
    <source>
        <strain evidence="9 10">DSM 18824</strain>
    </source>
</reference>
<dbReference type="Proteomes" id="UP000755585">
    <property type="component" value="Unassembled WGS sequence"/>
</dbReference>
<evidence type="ECO:0000256" key="2">
    <source>
        <dbReference type="ARBA" id="ARBA00022448"/>
    </source>
</evidence>
<organism evidence="9 10">
    <name type="scientific">Kribbella aluminosa</name>
    <dbReference type="NCBI Taxonomy" id="416017"/>
    <lineage>
        <taxon>Bacteria</taxon>
        <taxon>Bacillati</taxon>
        <taxon>Actinomycetota</taxon>
        <taxon>Actinomycetes</taxon>
        <taxon>Propionibacteriales</taxon>
        <taxon>Kribbellaceae</taxon>
        <taxon>Kribbella</taxon>
    </lineage>
</organism>
<proteinExistence type="inferred from homology"/>
<comment type="similarity">
    <text evidence="7">Belongs to the binding-protein-dependent transport system permease family.</text>
</comment>
<keyword evidence="3" id="KW-1003">Cell membrane</keyword>
<evidence type="ECO:0000256" key="3">
    <source>
        <dbReference type="ARBA" id="ARBA00022475"/>
    </source>
</evidence>